<comment type="caution">
    <text evidence="1">The sequence shown here is derived from an EMBL/GenBank/DDBJ whole genome shotgun (WGS) entry which is preliminary data.</text>
</comment>
<sequence length="335" mass="38058">LKTWRARERAETSERAFPDEIDTPQDAAARTRFQRFRGLRSFRTSPWDAFEGLPRDYARIFQFEDYRRTERDVRREAERGGGVEPGVRVTVSIKGVPRDANIGGESPFVLFGLLRHEHKKTVLHFTVQRNTEYDGSVKSKDPLVLCVGPRRLRVNPVYSQHTRGGGKGANNVHKFERFLWHGVTAVATVYGPVVFGNQPCVLLRETSAAQAPELVAMGTFMSPDTTRVIAKRVILTGHPFKVHKKTATVRYMFFNADDVQYYKPIQLHTKNGRTGHIRESLGTHGYFKAHFDGPVNQMDTVCMALYKRVYPRWSELWTGAGDKTEGGVADDAMEE</sequence>
<reference evidence="1" key="1">
    <citation type="journal article" date="2021" name="New Phytol.">
        <title>Evolutionary innovations through gain and loss of genes in the ectomycorrhizal Boletales.</title>
        <authorList>
            <person name="Wu G."/>
            <person name="Miyauchi S."/>
            <person name="Morin E."/>
            <person name="Kuo A."/>
            <person name="Drula E."/>
            <person name="Varga T."/>
            <person name="Kohler A."/>
            <person name="Feng B."/>
            <person name="Cao Y."/>
            <person name="Lipzen A."/>
            <person name="Daum C."/>
            <person name="Hundley H."/>
            <person name="Pangilinan J."/>
            <person name="Johnson J."/>
            <person name="Barry K."/>
            <person name="LaButti K."/>
            <person name="Ng V."/>
            <person name="Ahrendt S."/>
            <person name="Min B."/>
            <person name="Choi I.G."/>
            <person name="Park H."/>
            <person name="Plett J.M."/>
            <person name="Magnuson J."/>
            <person name="Spatafora J.W."/>
            <person name="Nagy L.G."/>
            <person name="Henrissat B."/>
            <person name="Grigoriev I.V."/>
            <person name="Yang Z.L."/>
            <person name="Xu J."/>
            <person name="Martin F.M."/>
        </authorList>
    </citation>
    <scope>NUCLEOTIDE SEQUENCE</scope>
    <source>
        <strain evidence="1">KUC20120723A-06</strain>
    </source>
</reference>
<evidence type="ECO:0000313" key="1">
    <source>
        <dbReference type="EMBL" id="KAH7924244.1"/>
    </source>
</evidence>
<dbReference type="Proteomes" id="UP000790709">
    <property type="component" value="Unassembled WGS sequence"/>
</dbReference>
<accession>A0ACB8BG21</accession>
<name>A0ACB8BG21_9AGAM</name>
<gene>
    <name evidence="1" type="ORF">BV22DRAFT_1035398</name>
</gene>
<dbReference type="EMBL" id="MU266430">
    <property type="protein sequence ID" value="KAH7924244.1"/>
    <property type="molecule type" value="Genomic_DNA"/>
</dbReference>
<feature type="non-terminal residue" evidence="1">
    <location>
        <position position="1"/>
    </location>
</feature>
<keyword evidence="2" id="KW-1185">Reference proteome</keyword>
<organism evidence="1 2">
    <name type="scientific">Leucogyrophana mollusca</name>
    <dbReference type="NCBI Taxonomy" id="85980"/>
    <lineage>
        <taxon>Eukaryota</taxon>
        <taxon>Fungi</taxon>
        <taxon>Dikarya</taxon>
        <taxon>Basidiomycota</taxon>
        <taxon>Agaricomycotina</taxon>
        <taxon>Agaricomycetes</taxon>
        <taxon>Agaricomycetidae</taxon>
        <taxon>Boletales</taxon>
        <taxon>Boletales incertae sedis</taxon>
        <taxon>Leucogyrophana</taxon>
    </lineage>
</organism>
<evidence type="ECO:0000313" key="2">
    <source>
        <dbReference type="Proteomes" id="UP000790709"/>
    </source>
</evidence>
<proteinExistence type="predicted"/>
<protein>
    <submittedName>
        <fullName evidence="1">DUF663-domain-containing protein</fullName>
    </submittedName>
</protein>